<keyword evidence="2" id="KW-1185">Reference proteome</keyword>
<dbReference type="Proteomes" id="UP000428325">
    <property type="component" value="Plasmid pMBLA003601"/>
</dbReference>
<protein>
    <submittedName>
        <fullName evidence="1">Uncharacterized protein</fullName>
    </submittedName>
</protein>
<dbReference type="AlphaFoldDB" id="A0A6B9F000"/>
<dbReference type="GeneID" id="43368072"/>
<dbReference type="RefSeq" id="WP_157687723.1">
    <property type="nucleotide sequence ID" value="NZ_CP034344.1"/>
</dbReference>
<dbReference type="EMBL" id="CP034344">
    <property type="protein sequence ID" value="QGX93446.1"/>
    <property type="molecule type" value="Genomic_DNA"/>
</dbReference>
<dbReference type="KEGG" id="hra:EI982_00980"/>
<reference evidence="1 2" key="1">
    <citation type="submission" date="2018-12" db="EMBL/GenBank/DDBJ databases">
        <title>Complete genome sequence of Haloplanus rallus MBLA0036.</title>
        <authorList>
            <person name="Nam Y.-d."/>
            <person name="Kang J."/>
            <person name="Chung W.-H."/>
            <person name="Park Y.S."/>
        </authorList>
    </citation>
    <scope>NUCLEOTIDE SEQUENCE [LARGE SCALE GENOMIC DNA]</scope>
    <source>
        <strain evidence="1 2">MBLA0036</strain>
        <plasmid evidence="2">pmbla003601</plasmid>
    </source>
</reference>
<geneLocation type="plasmid" evidence="2">
    <name>pmbla003601</name>
</geneLocation>
<accession>A0A6B9F000</accession>
<sequence>MASRNGISAPEPEDIVRECAEHLTGYLGDVTNIEGWSRALDPNVNIRGLDDILSYHFLRTGKWEPRTTKRREELSVPIEKTAGIRDKYGESVGVLDFISLLPARLRSLDPEVTQRVEITDGTLRGHIDWGETIQYRYRTGDIRSQKFACRVREKTPYSTRNRVLFAVLSTILSICTDFNRNVVEDGKWPTWFEEWGPEGEYRQELNRILNSPHFETVDLNTVSVTDREIAEVKADRDRVYREAAALLEYYRGLGTDWLDEHGEYAASLLSLDLFHPTEENEEGSDVYELYWIFKLLEQVEQVENQLEPFTGDTSGDYRGELLARWEHDNSEFLLFNDWEGKYPYDDSTDFHDLLSIREPRYPSPEPPLTDEFGTSDPARVGYVHQHRRWIRSEAFGQESGSGRKTPDIVLLELDAEADDPTLIRLFIGEVKHSIVLEDEEYEPPVIEGTKKILEYGAYARPGEDMELDRDGQNKYVGSSPDPLRSPELELGLFVGHADIIQEHNIPGIQIKGWEDSPKHPFEKD</sequence>
<gene>
    <name evidence="1" type="ORF">EI982_00980</name>
</gene>
<evidence type="ECO:0000313" key="1">
    <source>
        <dbReference type="EMBL" id="QGX93446.1"/>
    </source>
</evidence>
<proteinExistence type="predicted"/>
<organism evidence="1 2">
    <name type="scientific">Haloplanus rallus</name>
    <dbReference type="NCBI Taxonomy" id="1816183"/>
    <lineage>
        <taxon>Archaea</taxon>
        <taxon>Methanobacteriati</taxon>
        <taxon>Methanobacteriota</taxon>
        <taxon>Stenosarchaea group</taxon>
        <taxon>Halobacteria</taxon>
        <taxon>Halobacteriales</taxon>
        <taxon>Haloferacaceae</taxon>
        <taxon>Haloplanus</taxon>
    </lineage>
</organism>
<name>A0A6B9F000_9EURY</name>
<dbReference type="OrthoDB" id="78091at2157"/>
<evidence type="ECO:0000313" key="2">
    <source>
        <dbReference type="Proteomes" id="UP000428325"/>
    </source>
</evidence>
<keyword evidence="1" id="KW-0614">Plasmid</keyword>